<comment type="similarity">
    <text evidence="1">Belongs to the glycosyl hydrolase 13 family.</text>
</comment>
<dbReference type="Gene3D" id="3.20.20.80">
    <property type="entry name" value="Glycosidases"/>
    <property type="match status" value="1"/>
</dbReference>
<evidence type="ECO:0000256" key="3">
    <source>
        <dbReference type="ARBA" id="ARBA00023295"/>
    </source>
</evidence>
<sequence>MNIEIERKWWKESVVYQIYPRSFYDSNGDGIGDLRGIIEKIDYIASLGVDVIWLNPVYKSPNDDNGYDISDYRDIMDEFGTMADWVELLDRVHQAGMKLIMDLVVNHTSDEHEWFIESRSSLDNEYRDYYIWRDGIDGNPPNDWLAHFSGSAWEFDEKTGQYFLHLFTRRQPDLNWENEKVRAGVHDIMKFWLEKGIDGFRIDTINMFSKVPGLPPVEAADGKLRWGGEFFMNGPRIHEFIHEMNEKVLAGYDVMTVGECPDVTPEMAIDYVGPERKELNMLFQFEHMSVDHPHEDKWDIRPFDLVRFKEIISKWQIELHGRGWNSNYLMNHDQPRSVSRFGDDGKYRVESAKMLLTFLMTLEGTTYIYQGEEIGMINSGLDRIEDYRDVEVLNHYKEAVRGGKDLEEVIESYMKMSRDNSRTPMQWSKEPNAGFSTVEPWIKPGVSWREINVENDLESPDSIIKFFRQLVKIRKENLTLIYGEFEQLMPDDQDLFIYRRFMDDEVYLSILNFSADNHDLTILPDHAQLLLGNYNDETEWLRPYEARIYRIR</sequence>
<dbReference type="FunFam" id="3.20.20.80:FF:000064">
    <property type="entry name" value="Oligo-1,6-glucosidase"/>
    <property type="match status" value="2"/>
</dbReference>
<dbReference type="GO" id="GO:0004556">
    <property type="term" value="F:alpha-amylase activity"/>
    <property type="evidence" value="ECO:0007669"/>
    <property type="project" value="TreeGrafter"/>
</dbReference>
<dbReference type="InterPro" id="IPR045857">
    <property type="entry name" value="O16G_dom_2"/>
</dbReference>
<dbReference type="PANTHER" id="PTHR10357:SF184">
    <property type="entry name" value="OLIGO-1,6-GLUCOSIDASE 1"/>
    <property type="match status" value="1"/>
</dbReference>
<dbReference type="SUPFAM" id="SSF51445">
    <property type="entry name" value="(Trans)glycosidases"/>
    <property type="match status" value="1"/>
</dbReference>
<dbReference type="SUPFAM" id="SSF51011">
    <property type="entry name" value="Glycosyl hydrolase domain"/>
    <property type="match status" value="1"/>
</dbReference>
<dbReference type="PANTHER" id="PTHR10357">
    <property type="entry name" value="ALPHA-AMYLASE FAMILY MEMBER"/>
    <property type="match status" value="1"/>
</dbReference>
<dbReference type="Pfam" id="PF00128">
    <property type="entry name" value="Alpha-amylase"/>
    <property type="match status" value="1"/>
</dbReference>
<dbReference type="Gene3D" id="3.90.400.10">
    <property type="entry name" value="Oligo-1,6-glucosidase, Domain 2"/>
    <property type="match status" value="1"/>
</dbReference>
<dbReference type="CDD" id="cd11333">
    <property type="entry name" value="AmyAc_SI_OligoGlu_DGase"/>
    <property type="match status" value="1"/>
</dbReference>
<evidence type="ECO:0000259" key="4">
    <source>
        <dbReference type="SMART" id="SM00642"/>
    </source>
</evidence>
<dbReference type="Gene3D" id="2.60.40.1180">
    <property type="entry name" value="Golgi alpha-mannosidase II"/>
    <property type="match status" value="1"/>
</dbReference>
<evidence type="ECO:0000256" key="2">
    <source>
        <dbReference type="ARBA" id="ARBA00022801"/>
    </source>
</evidence>
<name>A0AAJ1ILK1_9SPIO</name>
<feature type="domain" description="Glycosyl hydrolase family 13 catalytic" evidence="4">
    <location>
        <begin position="17"/>
        <end position="422"/>
    </location>
</feature>
<dbReference type="NCBIfam" id="NF008183">
    <property type="entry name" value="PRK10933.1"/>
    <property type="match status" value="1"/>
</dbReference>
<dbReference type="InterPro" id="IPR013780">
    <property type="entry name" value="Glyco_hydro_b"/>
</dbReference>
<dbReference type="InterPro" id="IPR017853">
    <property type="entry name" value="GH"/>
</dbReference>
<comment type="caution">
    <text evidence="5">The sequence shown here is derived from an EMBL/GenBank/DDBJ whole genome shotgun (WGS) entry which is preliminary data.</text>
</comment>
<dbReference type="GO" id="GO:0009313">
    <property type="term" value="P:oligosaccharide catabolic process"/>
    <property type="evidence" value="ECO:0007669"/>
    <property type="project" value="TreeGrafter"/>
</dbReference>
<dbReference type="FunFam" id="3.90.400.10:FF:000002">
    <property type="entry name" value="Sucrose isomerase"/>
    <property type="match status" value="1"/>
</dbReference>
<keyword evidence="3" id="KW-0326">Glycosidase</keyword>
<dbReference type="AlphaFoldDB" id="A0AAJ1ILK1"/>
<reference evidence="5 6" key="1">
    <citation type="submission" date="2022-12" db="EMBL/GenBank/DDBJ databases">
        <title>Metagenome assembled genome from gulf of manar.</title>
        <authorList>
            <person name="Kohli P."/>
            <person name="Pk S."/>
            <person name="Venkata Ramana C."/>
            <person name="Sasikala C."/>
        </authorList>
    </citation>
    <scope>NUCLEOTIDE SEQUENCE [LARGE SCALE GENOMIC DNA]</scope>
    <source>
        <strain evidence="5">JB008</strain>
    </source>
</reference>
<dbReference type="Proteomes" id="UP001221217">
    <property type="component" value="Unassembled WGS sequence"/>
</dbReference>
<protein>
    <submittedName>
        <fullName evidence="5">Alpha-glucosidase</fullName>
    </submittedName>
</protein>
<keyword evidence="2" id="KW-0378">Hydrolase</keyword>
<organism evidence="5 6">
    <name type="scientific">Candidatus Thalassospirochaeta sargassi</name>
    <dbReference type="NCBI Taxonomy" id="3119039"/>
    <lineage>
        <taxon>Bacteria</taxon>
        <taxon>Pseudomonadati</taxon>
        <taxon>Spirochaetota</taxon>
        <taxon>Spirochaetia</taxon>
        <taxon>Spirochaetales</taxon>
        <taxon>Spirochaetaceae</taxon>
        <taxon>Candidatus Thalassospirochaeta</taxon>
    </lineage>
</organism>
<dbReference type="EMBL" id="JAQQAL010000044">
    <property type="protein sequence ID" value="MDC7228276.1"/>
    <property type="molecule type" value="Genomic_DNA"/>
</dbReference>
<proteinExistence type="inferred from homology"/>
<dbReference type="InterPro" id="IPR006047">
    <property type="entry name" value="GH13_cat_dom"/>
</dbReference>
<evidence type="ECO:0000313" key="5">
    <source>
        <dbReference type="EMBL" id="MDC7228276.1"/>
    </source>
</evidence>
<evidence type="ECO:0000256" key="1">
    <source>
        <dbReference type="ARBA" id="ARBA00008061"/>
    </source>
</evidence>
<accession>A0AAJ1ILK1</accession>
<evidence type="ECO:0000313" key="6">
    <source>
        <dbReference type="Proteomes" id="UP001221217"/>
    </source>
</evidence>
<dbReference type="SMART" id="SM00642">
    <property type="entry name" value="Aamy"/>
    <property type="match status" value="1"/>
</dbReference>
<gene>
    <name evidence="5" type="ORF">PQJ61_16055</name>
</gene>